<dbReference type="InterPro" id="IPR013519">
    <property type="entry name" value="Int_alpha_beta-p"/>
</dbReference>
<evidence type="ECO:0000256" key="1">
    <source>
        <dbReference type="ARBA" id="ARBA00022729"/>
    </source>
</evidence>
<dbReference type="Pfam" id="PF01839">
    <property type="entry name" value="FG-GAP"/>
    <property type="match status" value="4"/>
</dbReference>
<dbReference type="InterPro" id="IPR013517">
    <property type="entry name" value="FG-GAP"/>
</dbReference>
<dbReference type="SUPFAM" id="SSF69318">
    <property type="entry name" value="Integrin alpha N-terminal domain"/>
    <property type="match status" value="1"/>
</dbReference>
<gene>
    <name evidence="5" type="ORF">WKV53_20245</name>
</gene>
<protein>
    <recommendedName>
        <fullName evidence="7">FG-GAP repeat protein</fullName>
    </recommendedName>
</protein>
<dbReference type="InterPro" id="IPR000413">
    <property type="entry name" value="Integrin_alpha"/>
</dbReference>
<dbReference type="PROSITE" id="PS51470">
    <property type="entry name" value="FG_GAP"/>
    <property type="match status" value="2"/>
</dbReference>
<evidence type="ECO:0000313" key="6">
    <source>
        <dbReference type="Proteomes" id="UP001371305"/>
    </source>
</evidence>
<feature type="chain" id="PRO_5045334094" description="FG-GAP repeat protein" evidence="4">
    <location>
        <begin position="24"/>
        <end position="526"/>
    </location>
</feature>
<proteinExistence type="predicted"/>
<dbReference type="InterPro" id="IPR028994">
    <property type="entry name" value="Integrin_alpha_N"/>
</dbReference>
<evidence type="ECO:0008006" key="7">
    <source>
        <dbReference type="Google" id="ProtNLM"/>
    </source>
</evidence>
<evidence type="ECO:0000256" key="4">
    <source>
        <dbReference type="SAM" id="SignalP"/>
    </source>
</evidence>
<evidence type="ECO:0000313" key="5">
    <source>
        <dbReference type="EMBL" id="MEK7952855.1"/>
    </source>
</evidence>
<dbReference type="SMART" id="SM00191">
    <property type="entry name" value="Int_alpha"/>
    <property type="match status" value="5"/>
</dbReference>
<keyword evidence="3" id="KW-0325">Glycoprotein</keyword>
<dbReference type="Gene3D" id="2.130.10.130">
    <property type="entry name" value="Integrin alpha, N-terminal"/>
    <property type="match status" value="2"/>
</dbReference>
<sequence>MKHPYTGLCLALTAATSPMSLHAQEPTFTLTPSADHQQLGANYVAVGDINGDGIADLAVSDPGYRVDGNSGAGVVHLISGADGTTLRGYQGNLAASQFFGLGLAALDANGDGVTDLAVGAPGQSGPNGYGAGAVWIFSGKTGALLSTVTGPDGSQFGSVLQNAGDQNGDGVDDLYVSAPTAGGYYGAVHLLSVADGTTLGIFEPAGSFTNFGTTLATVGDIDGDGRADVAIGSPGYRLNGNSAGKVSLFRSSDGGLVTEITGTAVYHRLGESLASAPDVNGDGVADLMIGSYSGGGAVVVSGRDLTTLVDLTLTTLPAYTPVHVGGGLDYNQDGTIDWLIGSPGLVAAANGPAGGIRVISGADRSTLVDYSTATPYTGLGLRPHVLPHVGFAAGEDSLKDPETNGTGFVHVWRVIEEAPEPPKVDTDGDGVTDDIDAVKNSILTATVKILGIDSTVKNTVDATGTSIADRYAKLGKVSDYKKPTLYLVSATLLSADLACKKVVTTKDAVKLTAAAAVATVVGSIKR</sequence>
<dbReference type="PRINTS" id="PR01185">
    <property type="entry name" value="INTEGRINA"/>
</dbReference>
<dbReference type="PANTHER" id="PTHR23220">
    <property type="entry name" value="INTEGRIN ALPHA"/>
    <property type="match status" value="1"/>
</dbReference>
<keyword evidence="6" id="KW-1185">Reference proteome</keyword>
<dbReference type="Proteomes" id="UP001371305">
    <property type="component" value="Unassembled WGS sequence"/>
</dbReference>
<dbReference type="RefSeq" id="WP_341406614.1">
    <property type="nucleotide sequence ID" value="NZ_JBBUKT010000009.1"/>
</dbReference>
<keyword evidence="1 4" id="KW-0732">Signal</keyword>
<organism evidence="5 6">
    <name type="scientific">Luteolibacter soli</name>
    <dbReference type="NCBI Taxonomy" id="3135280"/>
    <lineage>
        <taxon>Bacteria</taxon>
        <taxon>Pseudomonadati</taxon>
        <taxon>Verrucomicrobiota</taxon>
        <taxon>Verrucomicrobiia</taxon>
        <taxon>Verrucomicrobiales</taxon>
        <taxon>Verrucomicrobiaceae</taxon>
        <taxon>Luteolibacter</taxon>
    </lineage>
</organism>
<accession>A0ABU9AYM4</accession>
<evidence type="ECO:0000256" key="2">
    <source>
        <dbReference type="ARBA" id="ARBA00022737"/>
    </source>
</evidence>
<dbReference type="EMBL" id="JBBUKT010000009">
    <property type="protein sequence ID" value="MEK7952855.1"/>
    <property type="molecule type" value="Genomic_DNA"/>
</dbReference>
<name>A0ABU9AYM4_9BACT</name>
<feature type="signal peptide" evidence="4">
    <location>
        <begin position="1"/>
        <end position="23"/>
    </location>
</feature>
<keyword evidence="2" id="KW-0677">Repeat</keyword>
<comment type="caution">
    <text evidence="5">The sequence shown here is derived from an EMBL/GenBank/DDBJ whole genome shotgun (WGS) entry which is preliminary data.</text>
</comment>
<dbReference type="PANTHER" id="PTHR23220:SF122">
    <property type="entry name" value="INTEGRIN ALPHA-PS1"/>
    <property type="match status" value="1"/>
</dbReference>
<evidence type="ECO:0000256" key="3">
    <source>
        <dbReference type="ARBA" id="ARBA00023180"/>
    </source>
</evidence>
<reference evidence="5 6" key="1">
    <citation type="submission" date="2024-04" db="EMBL/GenBank/DDBJ databases">
        <title>Luteolibacter sp. isolated from soil.</title>
        <authorList>
            <person name="An J."/>
        </authorList>
    </citation>
    <scope>NUCLEOTIDE SEQUENCE [LARGE SCALE GENOMIC DNA]</scope>
    <source>
        <strain evidence="5 6">Y139</strain>
    </source>
</reference>